<evidence type="ECO:0000313" key="2">
    <source>
        <dbReference type="Proteomes" id="UP000016923"/>
    </source>
</evidence>
<dbReference type="PANTHER" id="PTHR48100">
    <property type="entry name" value="BROAD-SPECIFICITY PHOSPHATASE YOR283W-RELATED"/>
    <property type="match status" value="1"/>
</dbReference>
<dbReference type="PANTHER" id="PTHR48100:SF24">
    <property type="entry name" value="PHOSPHOGLYCERATE MUTASE"/>
    <property type="match status" value="1"/>
</dbReference>
<dbReference type="CDD" id="cd07067">
    <property type="entry name" value="HP_PGM_like"/>
    <property type="match status" value="1"/>
</dbReference>
<dbReference type="EMBL" id="KE148149">
    <property type="protein sequence ID" value="EPE08116.1"/>
    <property type="molecule type" value="Genomic_DNA"/>
</dbReference>
<dbReference type="SUPFAM" id="SSF53254">
    <property type="entry name" value="Phosphoglycerate mutase-like"/>
    <property type="match status" value="1"/>
</dbReference>
<dbReference type="AlphaFoldDB" id="S3C855"/>
<dbReference type="HOGENOM" id="CLU_039184_1_2_1"/>
<organism evidence="1 2">
    <name type="scientific">Ophiostoma piceae (strain UAMH 11346)</name>
    <name type="common">Sap stain fungus</name>
    <dbReference type="NCBI Taxonomy" id="1262450"/>
    <lineage>
        <taxon>Eukaryota</taxon>
        <taxon>Fungi</taxon>
        <taxon>Dikarya</taxon>
        <taxon>Ascomycota</taxon>
        <taxon>Pezizomycotina</taxon>
        <taxon>Sordariomycetes</taxon>
        <taxon>Sordariomycetidae</taxon>
        <taxon>Ophiostomatales</taxon>
        <taxon>Ophiostomataceae</taxon>
        <taxon>Ophiostoma</taxon>
    </lineage>
</organism>
<dbReference type="GO" id="GO:0005737">
    <property type="term" value="C:cytoplasm"/>
    <property type="evidence" value="ECO:0007669"/>
    <property type="project" value="TreeGrafter"/>
</dbReference>
<proteinExistence type="predicted"/>
<dbReference type="OMA" id="NSAKPCD"/>
<dbReference type="Proteomes" id="UP000016923">
    <property type="component" value="Unassembled WGS sequence"/>
</dbReference>
<dbReference type="VEuPathDB" id="FungiDB:F503_00899"/>
<dbReference type="InterPro" id="IPR029033">
    <property type="entry name" value="His_PPase_superfam"/>
</dbReference>
<dbReference type="Pfam" id="PF00300">
    <property type="entry name" value="His_Phos_1"/>
    <property type="match status" value="1"/>
</dbReference>
<dbReference type="SMART" id="SM00855">
    <property type="entry name" value="PGAM"/>
    <property type="match status" value="1"/>
</dbReference>
<dbReference type="Gene3D" id="3.40.50.1240">
    <property type="entry name" value="Phosphoglycerate mutase-like"/>
    <property type="match status" value="1"/>
</dbReference>
<keyword evidence="2" id="KW-1185">Reference proteome</keyword>
<gene>
    <name evidence="1" type="ORF">F503_00899</name>
</gene>
<accession>S3C855</accession>
<evidence type="ECO:0000313" key="1">
    <source>
        <dbReference type="EMBL" id="EPE08116.1"/>
    </source>
</evidence>
<dbReference type="GO" id="GO:0016791">
    <property type="term" value="F:phosphatase activity"/>
    <property type="evidence" value="ECO:0007669"/>
    <property type="project" value="TreeGrafter"/>
</dbReference>
<sequence length="246" mass="27626">MPPTVVLIRHAQALHNVEDEYIWIRDPSLSALGFEQCKELREVLRTKLTGELKPDVVLVSPMLRTLQTAMASLDWLDESIPFQGHAGWQETTDNPCDVGVAVSEIAPKFPRVDFSTVDPLFPEKKTPETKLYAYTRRALVTRGQTVLEELYKRTEPVIVVVSHSAFLSKAVSGSMYANADFRIFNFEEPLSEAEAAAVGDDGSDERLPLLVYRLKEWEETRLGHGGMGWSVDQVREIGDELPVKRG</sequence>
<dbReference type="InterPro" id="IPR050275">
    <property type="entry name" value="PGM_Phosphatase"/>
</dbReference>
<protein>
    <submittedName>
        <fullName evidence="1">Phosphoglycerate mutase</fullName>
    </submittedName>
</protein>
<name>S3C855_OPHP1</name>
<dbReference type="eggNOG" id="KOG4754">
    <property type="taxonomic scope" value="Eukaryota"/>
</dbReference>
<dbReference type="InterPro" id="IPR013078">
    <property type="entry name" value="His_Pase_superF_clade-1"/>
</dbReference>
<reference evidence="1 2" key="1">
    <citation type="journal article" date="2013" name="BMC Genomics">
        <title>The genome and transcriptome of the pine saprophyte Ophiostoma piceae, and a comparison with the bark beetle-associated pine pathogen Grosmannia clavigera.</title>
        <authorList>
            <person name="Haridas S."/>
            <person name="Wang Y."/>
            <person name="Lim L."/>
            <person name="Massoumi Alamouti S."/>
            <person name="Jackman S."/>
            <person name="Docking R."/>
            <person name="Robertson G."/>
            <person name="Birol I."/>
            <person name="Bohlmann J."/>
            <person name="Breuil C."/>
        </authorList>
    </citation>
    <scope>NUCLEOTIDE SEQUENCE [LARGE SCALE GENOMIC DNA]</scope>
    <source>
        <strain evidence="1 2">UAMH 11346</strain>
    </source>
</reference>
<dbReference type="OrthoDB" id="496981at2759"/>